<proteinExistence type="predicted"/>
<feature type="domain" description="Glycosyl transferase family 1" evidence="1">
    <location>
        <begin position="218"/>
        <end position="367"/>
    </location>
</feature>
<organism evidence="3 4">
    <name type="scientific">Caballeronia udeis</name>
    <dbReference type="NCBI Taxonomy" id="1232866"/>
    <lineage>
        <taxon>Bacteria</taxon>
        <taxon>Pseudomonadati</taxon>
        <taxon>Pseudomonadota</taxon>
        <taxon>Betaproteobacteria</taxon>
        <taxon>Burkholderiales</taxon>
        <taxon>Burkholderiaceae</taxon>
        <taxon>Caballeronia</taxon>
    </lineage>
</organism>
<evidence type="ECO:0000313" key="4">
    <source>
        <dbReference type="Proteomes" id="UP000054683"/>
    </source>
</evidence>
<protein>
    <submittedName>
        <fullName evidence="3">Glycosyltransferase</fullName>
    </submittedName>
</protein>
<gene>
    <name evidence="3" type="ORF">AWB69_00373</name>
</gene>
<dbReference type="CDD" id="cd03801">
    <property type="entry name" value="GT4_PimA-like"/>
    <property type="match status" value="2"/>
</dbReference>
<dbReference type="RefSeq" id="WP_062081493.1">
    <property type="nucleotide sequence ID" value="NZ_FCOK02000002.1"/>
</dbReference>
<dbReference type="EMBL" id="FCOK02000002">
    <property type="protein sequence ID" value="SAL12390.1"/>
    <property type="molecule type" value="Genomic_DNA"/>
</dbReference>
<dbReference type="InterPro" id="IPR001296">
    <property type="entry name" value="Glyco_trans_1"/>
</dbReference>
<accession>A0A158F071</accession>
<evidence type="ECO:0000259" key="2">
    <source>
        <dbReference type="Pfam" id="PF13439"/>
    </source>
</evidence>
<dbReference type="GO" id="GO:0016757">
    <property type="term" value="F:glycosyltransferase activity"/>
    <property type="evidence" value="ECO:0007669"/>
    <property type="project" value="InterPro"/>
</dbReference>
<dbReference type="Pfam" id="PF13692">
    <property type="entry name" value="Glyco_trans_1_4"/>
    <property type="match status" value="1"/>
</dbReference>
<dbReference type="PANTHER" id="PTHR12526:SF625">
    <property type="entry name" value="PHOSPHATIDYLINOSITOL GLYCAN-CLASS A"/>
    <property type="match status" value="1"/>
</dbReference>
<dbReference type="AlphaFoldDB" id="A0A158F071"/>
<dbReference type="InterPro" id="IPR028098">
    <property type="entry name" value="Glyco_trans_4-like_N"/>
</dbReference>
<keyword evidence="3" id="KW-0808">Transferase</keyword>
<reference evidence="3 4" key="1">
    <citation type="submission" date="2016-01" db="EMBL/GenBank/DDBJ databases">
        <authorList>
            <person name="Oliw E.H."/>
        </authorList>
    </citation>
    <scope>NUCLEOTIDE SEQUENCE [LARGE SCALE GENOMIC DNA]</scope>
    <source>
        <strain evidence="3">LMG 27134</strain>
    </source>
</reference>
<name>A0A158F071_9BURK</name>
<evidence type="ECO:0000259" key="1">
    <source>
        <dbReference type="Pfam" id="PF00534"/>
    </source>
</evidence>
<dbReference type="Proteomes" id="UP000054683">
    <property type="component" value="Unassembled WGS sequence"/>
</dbReference>
<dbReference type="SUPFAM" id="SSF53756">
    <property type="entry name" value="UDP-Glycosyltransferase/glycogen phosphorylase"/>
    <property type="match status" value="2"/>
</dbReference>
<dbReference type="Pfam" id="PF13439">
    <property type="entry name" value="Glyco_transf_4"/>
    <property type="match status" value="1"/>
</dbReference>
<dbReference type="PANTHER" id="PTHR12526">
    <property type="entry name" value="GLYCOSYLTRANSFERASE"/>
    <property type="match status" value="1"/>
</dbReference>
<dbReference type="OrthoDB" id="9816564at2"/>
<sequence length="798" mass="86088">MKIAIVAPSPVPFVLGGAENLWQGLLEALNSRPGVQADLLKLPSRERNMGELLDTYRRFADLDLSHFDLVISTKYPAWAIRHPNHVVYLQHTLRGLYDVYPADLPTGFDSNALRSLGVPTHIVKALADYRAADVEFDEVLNAIDAAFRKSSDSPQWAFPGPLSRAVIRLLDAVAMRADKVAHYAAISDVVAAREGYFPVGAKVAVHHHPTHLKGLTSGPQETIFSASRLDPAKRINLIIEAYIRSGVNVPLHIAGSGSDEARLREVAGTHPGIRFLGRIPDAELAQEYARAICVPFVPRDEDYGLITLEAMLASKPVITTTDSGGPTELIENGRTGFIVEPEPASLARAMHRLCDDRVAAREMGLAAQVRASSLRWDTLCDALLAGGRPVQAGGPTVITKRAKPLLGVLNTFPIAPAVSGGKLRLLGLYSRVAEQFKVQFVNLAPSHLPRQVRELSADFCEELAPKSSTFDKHEQRLQESLGASVEDLTAAIHPTSAPQWLEAIDAMARRADLIVCSHPYALPALRTVSKVAFVYEAHNVEADLKADIFGTHRWAVDRVSMIESLAVRDAVLVAACSAQDRERLRKLYQRQDGGADLIVVPNGIDLSATPLRNFARSAQRRTTLGVNRPLALFMGSAHGPNIDAARVVMEASAQLPHVDFLMLGSVCSVVESWDRPANVGLAGVVSDAEKASWLELCDVGLNPMISGSGTNLKLIEYAAAGVPIVSTEFGVRGAGFAPGREYVSAAKDSFATGIKTALGTARPKSDGIVRKARQWVEADADWTAIAATYAGALKQVLA</sequence>
<dbReference type="Pfam" id="PF00534">
    <property type="entry name" value="Glycos_transf_1"/>
    <property type="match status" value="1"/>
</dbReference>
<evidence type="ECO:0000313" key="3">
    <source>
        <dbReference type="EMBL" id="SAL12390.1"/>
    </source>
</evidence>
<feature type="domain" description="Glycosyltransferase subfamily 4-like N-terminal" evidence="2">
    <location>
        <begin position="498"/>
        <end position="607"/>
    </location>
</feature>
<dbReference type="Gene3D" id="3.40.50.2000">
    <property type="entry name" value="Glycogen Phosphorylase B"/>
    <property type="match status" value="4"/>
</dbReference>